<evidence type="ECO:0000256" key="2">
    <source>
        <dbReference type="SAM" id="Phobius"/>
    </source>
</evidence>
<organism evidence="3 4">
    <name type="scientific">Muricoccus roseus</name>
    <dbReference type="NCBI Taxonomy" id="198092"/>
    <lineage>
        <taxon>Bacteria</taxon>
        <taxon>Pseudomonadati</taxon>
        <taxon>Pseudomonadota</taxon>
        <taxon>Alphaproteobacteria</taxon>
        <taxon>Acetobacterales</taxon>
        <taxon>Roseomonadaceae</taxon>
        <taxon>Muricoccus</taxon>
    </lineage>
</organism>
<evidence type="ECO:0008006" key="5">
    <source>
        <dbReference type="Google" id="ProtNLM"/>
    </source>
</evidence>
<dbReference type="AlphaFoldDB" id="A0A1M6QNL2"/>
<sequence length="91" mass="9913">MEHGGHDGEARGFFRSRANWVLIGFLVIGGFYLVTEHRAHLIPYLGYLPFLLLLACPLMHLFMHGGHGGHGGSDSSGRGSADAGQNQPHKY</sequence>
<evidence type="ECO:0000256" key="1">
    <source>
        <dbReference type="SAM" id="MobiDB-lite"/>
    </source>
</evidence>
<keyword evidence="2" id="KW-1133">Transmembrane helix</keyword>
<dbReference type="RefSeq" id="WP_073139075.1">
    <property type="nucleotide sequence ID" value="NZ_FQZF01000037.1"/>
</dbReference>
<dbReference type="Pfam" id="PF11666">
    <property type="entry name" value="DUF2933"/>
    <property type="match status" value="1"/>
</dbReference>
<feature type="compositionally biased region" description="Low complexity" evidence="1">
    <location>
        <begin position="75"/>
        <end position="84"/>
    </location>
</feature>
<evidence type="ECO:0000313" key="4">
    <source>
        <dbReference type="Proteomes" id="UP000184387"/>
    </source>
</evidence>
<feature type="region of interest" description="Disordered" evidence="1">
    <location>
        <begin position="68"/>
        <end position="91"/>
    </location>
</feature>
<protein>
    <recommendedName>
        <fullName evidence="5">DUF2933 domain-containing protein</fullName>
    </recommendedName>
</protein>
<dbReference type="Proteomes" id="UP000184387">
    <property type="component" value="Unassembled WGS sequence"/>
</dbReference>
<proteinExistence type="predicted"/>
<accession>A0A1M6QNL2</accession>
<dbReference type="OrthoDB" id="5298481at2"/>
<keyword evidence="2" id="KW-0812">Transmembrane</keyword>
<gene>
    <name evidence="3" type="ORF">SAMN02745194_04456</name>
</gene>
<keyword evidence="2" id="KW-0472">Membrane</keyword>
<keyword evidence="4" id="KW-1185">Reference proteome</keyword>
<reference evidence="3 4" key="1">
    <citation type="submission" date="2016-11" db="EMBL/GenBank/DDBJ databases">
        <authorList>
            <person name="Jaros S."/>
            <person name="Januszkiewicz K."/>
            <person name="Wedrychowicz H."/>
        </authorList>
    </citation>
    <scope>NUCLEOTIDE SEQUENCE [LARGE SCALE GENOMIC DNA]</scope>
    <source>
        <strain evidence="3 4">DSM 14916</strain>
    </source>
</reference>
<dbReference type="InterPro" id="IPR021682">
    <property type="entry name" value="DUF2933"/>
</dbReference>
<feature type="transmembrane region" description="Helical" evidence="2">
    <location>
        <begin position="18"/>
        <end position="35"/>
    </location>
</feature>
<dbReference type="EMBL" id="FQZF01000037">
    <property type="protein sequence ID" value="SHK21755.1"/>
    <property type="molecule type" value="Genomic_DNA"/>
</dbReference>
<dbReference type="STRING" id="198092.SAMN02745194_04456"/>
<name>A0A1M6QNL2_9PROT</name>
<evidence type="ECO:0000313" key="3">
    <source>
        <dbReference type="EMBL" id="SHK21755.1"/>
    </source>
</evidence>
<feature type="transmembrane region" description="Helical" evidence="2">
    <location>
        <begin position="41"/>
        <end position="63"/>
    </location>
</feature>